<dbReference type="GO" id="GO:0005506">
    <property type="term" value="F:iron ion binding"/>
    <property type="evidence" value="ECO:0007669"/>
    <property type="project" value="InterPro"/>
</dbReference>
<dbReference type="GO" id="GO:0020037">
    <property type="term" value="F:heme binding"/>
    <property type="evidence" value="ECO:0007669"/>
    <property type="project" value="InterPro"/>
</dbReference>
<organism evidence="7 8">
    <name type="scientific">Setaria viridis</name>
    <name type="common">Green bristlegrass</name>
    <name type="synonym">Setaria italica subsp. viridis</name>
    <dbReference type="NCBI Taxonomy" id="4556"/>
    <lineage>
        <taxon>Eukaryota</taxon>
        <taxon>Viridiplantae</taxon>
        <taxon>Streptophyta</taxon>
        <taxon>Embryophyta</taxon>
        <taxon>Tracheophyta</taxon>
        <taxon>Spermatophyta</taxon>
        <taxon>Magnoliopsida</taxon>
        <taxon>Liliopsida</taxon>
        <taxon>Poales</taxon>
        <taxon>Poaceae</taxon>
        <taxon>PACMAD clade</taxon>
        <taxon>Panicoideae</taxon>
        <taxon>Panicodae</taxon>
        <taxon>Paniceae</taxon>
        <taxon>Cenchrinae</taxon>
        <taxon>Setaria</taxon>
    </lineage>
</organism>
<dbReference type="Gene3D" id="1.10.630.10">
    <property type="entry name" value="Cytochrome P450"/>
    <property type="match status" value="1"/>
</dbReference>
<sequence>MFELLVYMCFGARLGQGALDEIEAVERHVLASFTSFPVFAFFPALTKRLFRRRWAAHVAVRRRLDEIFAPLIHAAAARRRAGEEDRPPCYAESLLALRVADEGDRGLSDAEMVSLCSEFLNAGTDTMVDHGRAREPPGHPSQGVRGDDQQRPFARAQRRRRPPGGIPVPEGCRARGPAAAPTGALPHTSRRAGRRGGRRLHGAQRCGGELHGGGDRPRRVPAGEVPGRRRGVRRRHHGEQGDQDDALRRRPEYVPWPGTRWGRTTPSTSWRGW</sequence>
<dbReference type="GO" id="GO:0016709">
    <property type="term" value="F:oxidoreductase activity, acting on paired donors, with incorporation or reduction of molecular oxygen, NAD(P)H as one donor, and incorporation of one atom of oxygen"/>
    <property type="evidence" value="ECO:0007669"/>
    <property type="project" value="TreeGrafter"/>
</dbReference>
<dbReference type="InterPro" id="IPR001128">
    <property type="entry name" value="Cyt_P450"/>
</dbReference>
<dbReference type="GO" id="GO:0016020">
    <property type="term" value="C:membrane"/>
    <property type="evidence" value="ECO:0007669"/>
    <property type="project" value="UniProtKB-SubCell"/>
</dbReference>
<feature type="region of interest" description="Disordered" evidence="6">
    <location>
        <begin position="127"/>
        <end position="273"/>
    </location>
</feature>
<dbReference type="Gramene" id="TKW13370">
    <property type="protein sequence ID" value="TKW13370"/>
    <property type="gene ID" value="SEVIR_5G096301v2"/>
</dbReference>
<reference evidence="7" key="1">
    <citation type="submission" date="2019-03" db="EMBL/GenBank/DDBJ databases">
        <title>WGS assembly of Setaria viridis.</title>
        <authorList>
            <person name="Huang P."/>
            <person name="Jenkins J."/>
            <person name="Grimwood J."/>
            <person name="Barry K."/>
            <person name="Healey A."/>
            <person name="Mamidi S."/>
            <person name="Sreedasyam A."/>
            <person name="Shu S."/>
            <person name="Feldman M."/>
            <person name="Wu J."/>
            <person name="Yu Y."/>
            <person name="Chen C."/>
            <person name="Johnson J."/>
            <person name="Rokhsar D."/>
            <person name="Baxter I."/>
            <person name="Schmutz J."/>
            <person name="Brutnell T."/>
            <person name="Kellogg E."/>
        </authorList>
    </citation>
    <scope>NUCLEOTIDE SEQUENCE [LARGE SCALE GENOMIC DNA]</scope>
</reference>
<gene>
    <name evidence="7" type="ORF">SEVIR_5G096301v2</name>
</gene>
<evidence type="ECO:0000256" key="4">
    <source>
        <dbReference type="ARBA" id="ARBA00022989"/>
    </source>
</evidence>
<evidence type="ECO:0000256" key="1">
    <source>
        <dbReference type="ARBA" id="ARBA00004167"/>
    </source>
</evidence>
<evidence type="ECO:0000256" key="3">
    <source>
        <dbReference type="ARBA" id="ARBA00022723"/>
    </source>
</evidence>
<keyword evidence="2" id="KW-0812">Transmembrane</keyword>
<keyword evidence="4" id="KW-1133">Transmembrane helix</keyword>
<dbReference type="SUPFAM" id="SSF48264">
    <property type="entry name" value="Cytochrome P450"/>
    <property type="match status" value="1"/>
</dbReference>
<feature type="compositionally biased region" description="Basic residues" evidence="6">
    <location>
        <begin position="228"/>
        <end position="237"/>
    </location>
</feature>
<dbReference type="PANTHER" id="PTHR24298">
    <property type="entry name" value="FLAVONOID 3'-MONOOXYGENASE-RELATED"/>
    <property type="match status" value="1"/>
</dbReference>
<keyword evidence="3" id="KW-0479">Metal-binding</keyword>
<feature type="compositionally biased region" description="Polar residues" evidence="6">
    <location>
        <begin position="262"/>
        <end position="273"/>
    </location>
</feature>
<evidence type="ECO:0000256" key="5">
    <source>
        <dbReference type="ARBA" id="ARBA00023136"/>
    </source>
</evidence>
<proteinExistence type="predicted"/>
<dbReference type="PANTHER" id="PTHR24298:SF892">
    <property type="entry name" value="CYTOCHROME P450 89A2"/>
    <property type="match status" value="1"/>
</dbReference>
<evidence type="ECO:0008006" key="9">
    <source>
        <dbReference type="Google" id="ProtNLM"/>
    </source>
</evidence>
<dbReference type="Pfam" id="PF00067">
    <property type="entry name" value="p450"/>
    <property type="match status" value="1"/>
</dbReference>
<keyword evidence="5" id="KW-0472">Membrane</keyword>
<dbReference type="InterPro" id="IPR036396">
    <property type="entry name" value="Cyt_P450_sf"/>
</dbReference>
<evidence type="ECO:0000313" key="8">
    <source>
        <dbReference type="Proteomes" id="UP000298652"/>
    </source>
</evidence>
<feature type="compositionally biased region" description="Low complexity" evidence="6">
    <location>
        <begin position="174"/>
        <end position="184"/>
    </location>
</feature>
<evidence type="ECO:0000313" key="7">
    <source>
        <dbReference type="EMBL" id="TKW13370.1"/>
    </source>
</evidence>
<accession>A0A4U6UBS2</accession>
<feature type="compositionally biased region" description="Basic residues" evidence="6">
    <location>
        <begin position="188"/>
        <end position="202"/>
    </location>
</feature>
<evidence type="ECO:0000256" key="2">
    <source>
        <dbReference type="ARBA" id="ARBA00022692"/>
    </source>
</evidence>
<dbReference type="InterPro" id="IPR051103">
    <property type="entry name" value="Plant_metabolite_P450s"/>
</dbReference>
<dbReference type="EMBL" id="CM016556">
    <property type="protein sequence ID" value="TKW13370.1"/>
    <property type="molecule type" value="Genomic_DNA"/>
</dbReference>
<dbReference type="AlphaFoldDB" id="A0A4U6UBS2"/>
<evidence type="ECO:0000256" key="6">
    <source>
        <dbReference type="SAM" id="MobiDB-lite"/>
    </source>
</evidence>
<protein>
    <recommendedName>
        <fullName evidence="9">Cytochrome P450</fullName>
    </recommendedName>
</protein>
<keyword evidence="8" id="KW-1185">Reference proteome</keyword>
<feature type="compositionally biased region" description="Basic and acidic residues" evidence="6">
    <location>
        <begin position="127"/>
        <end position="137"/>
    </location>
</feature>
<name>A0A4U6UBS2_SETVI</name>
<dbReference type="Proteomes" id="UP000298652">
    <property type="component" value="Chromosome 5"/>
</dbReference>
<comment type="subcellular location">
    <subcellularLocation>
        <location evidence="1">Membrane</location>
        <topology evidence="1">Single-pass membrane protein</topology>
    </subcellularLocation>
</comment>